<reference evidence="1" key="1">
    <citation type="submission" date="2022-10" db="EMBL/GenBank/DDBJ databases">
        <title>Chitinophaga sp. nov., isolated from soil.</title>
        <authorList>
            <person name="Jeon C.O."/>
        </authorList>
    </citation>
    <scope>NUCLEOTIDE SEQUENCE</scope>
    <source>
        <strain evidence="1">R8</strain>
    </source>
</reference>
<dbReference type="EMBL" id="CP107006">
    <property type="protein sequence ID" value="UYQ92182.1"/>
    <property type="molecule type" value="Genomic_DNA"/>
</dbReference>
<dbReference type="RefSeq" id="WP_264280485.1">
    <property type="nucleotide sequence ID" value="NZ_CP107006.1"/>
</dbReference>
<accession>A0ABY6J0L4</accession>
<keyword evidence="2" id="KW-1185">Reference proteome</keyword>
<protein>
    <submittedName>
        <fullName evidence="1">Uncharacterized protein</fullName>
    </submittedName>
</protein>
<evidence type="ECO:0000313" key="2">
    <source>
        <dbReference type="Proteomes" id="UP001162741"/>
    </source>
</evidence>
<gene>
    <name evidence="1" type="ORF">MKQ68_19020</name>
</gene>
<proteinExistence type="predicted"/>
<dbReference type="Proteomes" id="UP001162741">
    <property type="component" value="Chromosome"/>
</dbReference>
<evidence type="ECO:0000313" key="1">
    <source>
        <dbReference type="EMBL" id="UYQ92182.1"/>
    </source>
</evidence>
<sequence>MRKISLIFIFITCQLGCSDDPIWPCGDSGTQKPYMKGGYDLIGYWQFLHERQQTLNKIRTGSSLLFNRVRVLDSLIDQELEKEAELLALTPDSVVYNESAKVIGTDCFAYVTPQYDAHSRRIMSHWNVQGAVNYSSNGLTEPMHCKLQKSSHAYVIYVRMMVPYKSGNRNEHLVIYGNMGHKQLTCHAMVYIDIDA</sequence>
<organism evidence="1 2">
    <name type="scientific">Chitinophaga horti</name>
    <dbReference type="NCBI Taxonomy" id="2920382"/>
    <lineage>
        <taxon>Bacteria</taxon>
        <taxon>Pseudomonadati</taxon>
        <taxon>Bacteroidota</taxon>
        <taxon>Chitinophagia</taxon>
        <taxon>Chitinophagales</taxon>
        <taxon>Chitinophagaceae</taxon>
        <taxon>Chitinophaga</taxon>
    </lineage>
</organism>
<name>A0ABY6J0L4_9BACT</name>